<dbReference type="Ensembl" id="ENSAPOT00000004775.1">
    <property type="protein sequence ID" value="ENSAPOP00000026050.1"/>
    <property type="gene ID" value="ENSAPOG00000009567.1"/>
</dbReference>
<keyword evidence="2 11" id="KW-0813">Transport</keyword>
<feature type="repeat" description="Solcar" evidence="12">
    <location>
        <begin position="206"/>
        <end position="289"/>
    </location>
</feature>
<feature type="repeat" description="Solcar" evidence="12">
    <location>
        <begin position="116"/>
        <end position="196"/>
    </location>
</feature>
<dbReference type="AlphaFoldDB" id="A0A3Q1HBC2"/>
<reference evidence="13" key="1">
    <citation type="submission" date="2025-08" db="UniProtKB">
        <authorList>
            <consortium name="Ensembl"/>
        </authorList>
    </citation>
    <scope>IDENTIFICATION</scope>
</reference>
<evidence type="ECO:0000256" key="11">
    <source>
        <dbReference type="HAMAP-Rule" id="MF_03064"/>
    </source>
</evidence>
<evidence type="ECO:0000256" key="7">
    <source>
        <dbReference type="ARBA" id="ARBA00023128"/>
    </source>
</evidence>
<keyword evidence="14" id="KW-1185">Reference proteome</keyword>
<dbReference type="STRING" id="80966.ENSAPOP00000026050"/>
<keyword evidence="8 11" id="KW-0472">Membrane</keyword>
<evidence type="ECO:0000256" key="4">
    <source>
        <dbReference type="ARBA" id="ARBA00022737"/>
    </source>
</evidence>
<name>A0A3Q1HBC2_9TELE</name>
<dbReference type="PANTHER" id="PTHR46181">
    <property type="entry name" value="MITOCHONDRIAL GLYCINE TRANSPORTER"/>
    <property type="match status" value="1"/>
</dbReference>
<reference evidence="13" key="2">
    <citation type="submission" date="2025-09" db="UniProtKB">
        <authorList>
            <consortium name="Ensembl"/>
        </authorList>
    </citation>
    <scope>IDENTIFICATION</scope>
</reference>
<evidence type="ECO:0000256" key="12">
    <source>
        <dbReference type="PROSITE-ProRule" id="PRU00282"/>
    </source>
</evidence>
<dbReference type="FunCoup" id="A0A3Q1HBC2">
    <property type="interactions" value="841"/>
</dbReference>
<dbReference type="GO" id="GO:0030218">
    <property type="term" value="P:erythrocyte differentiation"/>
    <property type="evidence" value="ECO:0007669"/>
    <property type="project" value="UniProtKB-UniRule"/>
</dbReference>
<accession>A0A3Q1HBC2</accession>
<dbReference type="GO" id="GO:0005743">
    <property type="term" value="C:mitochondrial inner membrane"/>
    <property type="evidence" value="ECO:0007669"/>
    <property type="project" value="UniProtKB-SubCell"/>
</dbReference>
<comment type="catalytic activity">
    <reaction evidence="9 11">
        <text>glycine(in) = glycine(out)</text>
        <dbReference type="Rhea" id="RHEA:70715"/>
        <dbReference type="ChEBI" id="CHEBI:57305"/>
    </reaction>
</comment>
<evidence type="ECO:0000313" key="13">
    <source>
        <dbReference type="Ensembl" id="ENSAPOP00000026050.1"/>
    </source>
</evidence>
<keyword evidence="6 11" id="KW-1133">Transmembrane helix</keyword>
<dbReference type="GO" id="GO:0042541">
    <property type="term" value="P:hemoglobin biosynthetic process"/>
    <property type="evidence" value="ECO:0007669"/>
    <property type="project" value="Ensembl"/>
</dbReference>
<keyword evidence="3 11" id="KW-0812">Transmembrane</keyword>
<comment type="subcellular location">
    <subcellularLocation>
        <location evidence="1">Membrane</location>
        <topology evidence="1">Multi-pass membrane protein</topology>
    </subcellularLocation>
    <subcellularLocation>
        <location evidence="11">Mitochondrion inner membrane</location>
        <topology evidence="11">Multi-pass membrane protein</topology>
    </subcellularLocation>
</comment>
<dbReference type="HAMAP" id="MF_03064">
    <property type="entry name" value="SLC25A38"/>
    <property type="match status" value="1"/>
</dbReference>
<dbReference type="PROSITE" id="PS50920">
    <property type="entry name" value="SOLCAR"/>
    <property type="match status" value="3"/>
</dbReference>
<dbReference type="InterPro" id="IPR023395">
    <property type="entry name" value="MCP_dom_sf"/>
</dbReference>
<comment type="function">
    <text evidence="11">Mitochondrial glycine transporter that imports glycine into the mitochondrial matrix. Plays an important role in providing glycine for the first enzymatic step in heme biosynthesis, the condensation of glycine with succinyl-CoA to produce 5-aminolevulinate (ALA) in the miochondrial matrix. Required during erythropoiesis.</text>
</comment>
<dbReference type="Gene3D" id="1.50.40.10">
    <property type="entry name" value="Mitochondrial carrier domain"/>
    <property type="match status" value="1"/>
</dbReference>
<feature type="repeat" description="Solcar" evidence="12">
    <location>
        <begin position="15"/>
        <end position="105"/>
    </location>
</feature>
<organism evidence="13 14">
    <name type="scientific">Acanthochromis polyacanthus</name>
    <name type="common">spiny chromis</name>
    <dbReference type="NCBI Taxonomy" id="80966"/>
    <lineage>
        <taxon>Eukaryota</taxon>
        <taxon>Metazoa</taxon>
        <taxon>Chordata</taxon>
        <taxon>Craniata</taxon>
        <taxon>Vertebrata</taxon>
        <taxon>Euteleostomi</taxon>
        <taxon>Actinopterygii</taxon>
        <taxon>Neopterygii</taxon>
        <taxon>Teleostei</taxon>
        <taxon>Neoteleostei</taxon>
        <taxon>Acanthomorphata</taxon>
        <taxon>Ovalentaria</taxon>
        <taxon>Pomacentridae</taxon>
        <taxon>Acanthochromis</taxon>
    </lineage>
</organism>
<evidence type="ECO:0000256" key="6">
    <source>
        <dbReference type="ARBA" id="ARBA00022989"/>
    </source>
</evidence>
<evidence type="ECO:0000256" key="9">
    <source>
        <dbReference type="ARBA" id="ARBA00034060"/>
    </source>
</evidence>
<evidence type="ECO:0000256" key="5">
    <source>
        <dbReference type="ARBA" id="ARBA00022792"/>
    </source>
</evidence>
<dbReference type="FunFam" id="1.50.40.10:FF:000036">
    <property type="entry name" value="Mitochondrial glycine transporter B"/>
    <property type="match status" value="1"/>
</dbReference>
<dbReference type="InterPro" id="IPR030847">
    <property type="entry name" value="Hem25/SLC25A38"/>
</dbReference>
<dbReference type="PANTHER" id="PTHR46181:SF1">
    <property type="entry name" value="MITOCHONDRIAL GLYCINE TRANSPORTER A"/>
    <property type="match status" value="1"/>
</dbReference>
<dbReference type="SUPFAM" id="SSF103506">
    <property type="entry name" value="Mitochondrial carrier"/>
    <property type="match status" value="1"/>
</dbReference>
<evidence type="ECO:0000256" key="3">
    <source>
        <dbReference type="ARBA" id="ARBA00022692"/>
    </source>
</evidence>
<dbReference type="Pfam" id="PF00153">
    <property type="entry name" value="Mito_carr"/>
    <property type="match status" value="3"/>
</dbReference>
<keyword evidence="4 11" id="KW-0677">Repeat</keyword>
<comment type="function">
    <text evidence="10">May play a role as pro-apoptotic protein that induces caspase-dependent apoptosis.</text>
</comment>
<dbReference type="InterPro" id="IPR018108">
    <property type="entry name" value="MCP_transmembrane"/>
</dbReference>
<keyword evidence="5 11" id="KW-0999">Mitochondrion inner membrane</keyword>
<dbReference type="InParanoid" id="A0A3Q1HBC2"/>
<dbReference type="GO" id="GO:1904983">
    <property type="term" value="P:glycine import into mitochondrion"/>
    <property type="evidence" value="ECO:0007669"/>
    <property type="project" value="UniProtKB-UniRule"/>
</dbReference>
<evidence type="ECO:0000256" key="1">
    <source>
        <dbReference type="ARBA" id="ARBA00004141"/>
    </source>
</evidence>
<evidence type="ECO:0000256" key="8">
    <source>
        <dbReference type="ARBA" id="ARBA00023136"/>
    </source>
</evidence>
<sequence>PIQRQDCKSKTHDAHPAIKAFMCGSFSGTCSTLLFQPLDLIKTRLQTLQSGVQPGSGRVGMMSVLLSVVRTEKLLGLWKGVSPSFARTIPGVGIYFSTYYSVKQHFFQDGSPGAVEAVLLGGGARMVAGVVMLPVTVIKTRFECGRYSYGSVTGALRSVCRTEGPAALFSGLMATLLRDVPFSGIYVMFYSQTKASLPKEISSSPSAPLANFSCGILAGVLASLITQPADVVKTHVQVNPQSLRTAEAIRIIYTDHGLQGFFRGAVPRSLRRTMMAAMAWTVYEQMMAHIGLKS</sequence>
<comment type="similarity">
    <text evidence="11">Belongs to the mitochondrial carrier (TC 2.A.29) family. SLC25A38 subfamily.</text>
</comment>
<proteinExistence type="inferred from homology"/>
<evidence type="ECO:0000313" key="14">
    <source>
        <dbReference type="Proteomes" id="UP000257200"/>
    </source>
</evidence>
<gene>
    <name evidence="11" type="primary">SLC25A38</name>
</gene>
<protein>
    <recommendedName>
        <fullName evidence="11">Mitochondrial glycine transporter</fullName>
    </recommendedName>
    <alternativeName>
        <fullName evidence="11">Solute carrier family 25 member 38</fullName>
    </alternativeName>
</protein>
<dbReference type="Proteomes" id="UP000257200">
    <property type="component" value="Unplaced"/>
</dbReference>
<keyword evidence="7 11" id="KW-0496">Mitochondrion</keyword>
<evidence type="ECO:0000256" key="10">
    <source>
        <dbReference type="ARBA" id="ARBA00057141"/>
    </source>
</evidence>
<dbReference type="GeneTree" id="ENSGT00550000075117"/>
<dbReference type="GO" id="GO:0015187">
    <property type="term" value="F:glycine transmembrane transporter activity"/>
    <property type="evidence" value="ECO:0007669"/>
    <property type="project" value="UniProtKB-UniRule"/>
</dbReference>
<evidence type="ECO:0000256" key="2">
    <source>
        <dbReference type="ARBA" id="ARBA00022448"/>
    </source>
</evidence>